<evidence type="ECO:0000313" key="4">
    <source>
        <dbReference type="EMBL" id="KAK3771220.1"/>
    </source>
</evidence>
<accession>A0AAE0ZL62</accession>
<reference evidence="4" key="1">
    <citation type="journal article" date="2023" name="G3 (Bethesda)">
        <title>A reference genome for the long-term kleptoplast-retaining sea slug Elysia crispata morphotype clarki.</title>
        <authorList>
            <person name="Eastman K.E."/>
            <person name="Pendleton A.L."/>
            <person name="Shaikh M.A."/>
            <person name="Suttiyut T."/>
            <person name="Ogas R."/>
            <person name="Tomko P."/>
            <person name="Gavelis G."/>
            <person name="Widhalm J.R."/>
            <person name="Wisecaver J.H."/>
        </authorList>
    </citation>
    <scope>NUCLEOTIDE SEQUENCE</scope>
    <source>
        <strain evidence="4">ECLA1</strain>
    </source>
</reference>
<name>A0AAE0ZL62_9GAST</name>
<proteinExistence type="predicted"/>
<feature type="region of interest" description="Disordered" evidence="2">
    <location>
        <begin position="256"/>
        <end position="315"/>
    </location>
</feature>
<protein>
    <recommendedName>
        <fullName evidence="3">SMB domain-containing protein</fullName>
    </recommendedName>
</protein>
<comment type="caution">
    <text evidence="4">The sequence shown here is derived from an EMBL/GenBank/DDBJ whole genome shotgun (WGS) entry which is preliminary data.</text>
</comment>
<gene>
    <name evidence="4" type="ORF">RRG08_053363</name>
</gene>
<organism evidence="4 5">
    <name type="scientific">Elysia crispata</name>
    <name type="common">lettuce slug</name>
    <dbReference type="NCBI Taxonomy" id="231223"/>
    <lineage>
        <taxon>Eukaryota</taxon>
        <taxon>Metazoa</taxon>
        <taxon>Spiralia</taxon>
        <taxon>Lophotrochozoa</taxon>
        <taxon>Mollusca</taxon>
        <taxon>Gastropoda</taxon>
        <taxon>Heterobranchia</taxon>
        <taxon>Euthyneura</taxon>
        <taxon>Panpulmonata</taxon>
        <taxon>Sacoglossa</taxon>
        <taxon>Placobranchoidea</taxon>
        <taxon>Plakobranchidae</taxon>
        <taxon>Elysia</taxon>
    </lineage>
</organism>
<dbReference type="EMBL" id="JAWDGP010003764">
    <property type="protein sequence ID" value="KAK3771220.1"/>
    <property type="molecule type" value="Genomic_DNA"/>
</dbReference>
<dbReference type="PROSITE" id="PS50958">
    <property type="entry name" value="SMB_2"/>
    <property type="match status" value="1"/>
</dbReference>
<feature type="compositionally biased region" description="Polar residues" evidence="2">
    <location>
        <begin position="153"/>
        <end position="167"/>
    </location>
</feature>
<feature type="domain" description="SMB" evidence="3">
    <location>
        <begin position="181"/>
        <end position="224"/>
    </location>
</feature>
<evidence type="ECO:0000256" key="1">
    <source>
        <dbReference type="ARBA" id="ARBA00023157"/>
    </source>
</evidence>
<evidence type="ECO:0000313" key="5">
    <source>
        <dbReference type="Proteomes" id="UP001283361"/>
    </source>
</evidence>
<keyword evidence="5" id="KW-1185">Reference proteome</keyword>
<dbReference type="AlphaFoldDB" id="A0AAE0ZL62"/>
<dbReference type="InterPro" id="IPR001212">
    <property type="entry name" value="Somatomedin_B_dom"/>
</dbReference>
<sequence>MLTVNVIGSVWNRDPPQLTTAVYRGENSLEKIMQVSERTSEAVNITGAQNLSEIMKDLMSTASSLDSGIQRDVSAGLAGSIQKVAKRKPDSVSRQKNTSNGTLLNGINDFNATLREIRIADDIRQRRIHARNDGTEDTLSTEHPSHERPEMSQPVSSTIGRTTTPILSSPDFAEIPSDQRLDFSCRDRCGKEISFPCACSAKCVVYGTCCEGMARDCLHILEEGRSRFGHLLTSDFFCDQESIYKIASCPALGKKLEDQQERDSPTKRTALPFETDNHDRGHLHSLVNQSDKDSKETSTTSTFLSRNSPPSDDYLQGQAMERLNKALILSAPITDVTSGFTFVNKSIYDCHNLPNASPVTWSLRLEYMHETPVSLNDFIPLLKERNSYTPLFNQQIFVPHLCIYGVVKSCKNFRDGQSPDESFRQKCLNNTDTAVVYSDYGNRVFYANRFCAYCNKGLHYDLMLHRSNQANIKRIHLHLLMSLTVDAKYELQVVQGVSRTSVSWVGGQCTISEAPTGQGGSSQVSSRLQDQTRCVTQCEGKDFTLKPDGMCKSPHSALVAIADDGLSPLCPSAISRFANFIICGLKLLSPSLKHADFHTPTALLQFDTKTQQNLYVVTLYMDLIKLPADMFYDDMVTDFLQTFNSLSLLANSFRDYRLSHAVCTGRENERVMPGQHSQTVSSRSLDDLLQFYSLYNETRQLRWTGDGQENGSTVCSSTIYSHLKKAVFHEPIYLFVCANTADFTRFEASEQALGRSKCFDYLTESVVKNSSGRSITNSSADMSIVTRFVIALLFIHQFILVKCF</sequence>
<keyword evidence="1" id="KW-1015">Disulfide bond</keyword>
<dbReference type="Proteomes" id="UP001283361">
    <property type="component" value="Unassembled WGS sequence"/>
</dbReference>
<feature type="region of interest" description="Disordered" evidence="2">
    <location>
        <begin position="128"/>
        <end position="173"/>
    </location>
</feature>
<evidence type="ECO:0000259" key="3">
    <source>
        <dbReference type="PROSITE" id="PS50958"/>
    </source>
</evidence>
<feature type="compositionally biased region" description="Basic and acidic residues" evidence="2">
    <location>
        <begin position="256"/>
        <end position="266"/>
    </location>
</feature>
<evidence type="ECO:0000256" key="2">
    <source>
        <dbReference type="SAM" id="MobiDB-lite"/>
    </source>
</evidence>